<dbReference type="InterPro" id="IPR012338">
    <property type="entry name" value="Beta-lactam/transpept-like"/>
</dbReference>
<accession>A0A2T9J7M6</accession>
<dbReference type="Proteomes" id="UP000244913">
    <property type="component" value="Unassembled WGS sequence"/>
</dbReference>
<comment type="caution">
    <text evidence="2">The sequence shown here is derived from an EMBL/GenBank/DDBJ whole genome shotgun (WGS) entry which is preliminary data.</text>
</comment>
<feature type="domain" description="Beta-lactamase-related" evidence="1">
    <location>
        <begin position="71"/>
        <end position="430"/>
    </location>
</feature>
<evidence type="ECO:0000313" key="3">
    <source>
        <dbReference type="Proteomes" id="UP000244913"/>
    </source>
</evidence>
<keyword evidence="3" id="KW-1185">Reference proteome</keyword>
<sequence length="445" mass="48119">MSKFEIATPGAPGQGGLDRRHLLTMGAASVLGALAGWPSQAAEAADRFVWKVRDPKTAGMSAAGLAGIGEAIQKQIDAGVINGAVSAVARHNKLVWHEAQGLADPLNNVPMRKDSIFRMMSSTKHVTAVAVLMMVDAGKIALEDPISRFMPEFKDMKVAVGPPDAKDAAQVHLVPANRQITVQDLLTHTSGLPAVGRFASGPTKLVNHLERAPGDTLATWTPKLATQALEFQPGSRFLYSPLEAHGTALRIVEIVSGQPADRFMRERIFEPLGMVDTYFNVPKAKSSRIIPLFDRVDGAWKPAQHILGPGPYTYIAGGGGLWSTARDFMLFDLMLLNGGSLNGHRLLKPQTVELMRKDHVGKLFKQWFPPLTGHSGFGLSVRIVEDPAKSNGRSMGAYGWGGAYGTESWVEPERDLVAVFLIQMANPPYGAYQPFEKAMQQAIIA</sequence>
<dbReference type="SUPFAM" id="SSF56601">
    <property type="entry name" value="beta-lactamase/transpeptidase-like"/>
    <property type="match status" value="1"/>
</dbReference>
<evidence type="ECO:0000313" key="2">
    <source>
        <dbReference type="EMBL" id="PVM77554.1"/>
    </source>
</evidence>
<dbReference type="PANTHER" id="PTHR43283">
    <property type="entry name" value="BETA-LACTAMASE-RELATED"/>
    <property type="match status" value="1"/>
</dbReference>
<dbReference type="PROSITE" id="PS51318">
    <property type="entry name" value="TAT"/>
    <property type="match status" value="1"/>
</dbReference>
<dbReference type="AlphaFoldDB" id="A0A2T9J7M6"/>
<dbReference type="PANTHER" id="PTHR43283:SF3">
    <property type="entry name" value="BETA-LACTAMASE FAMILY PROTEIN (AFU_ORTHOLOGUE AFUA_5G07500)"/>
    <property type="match status" value="1"/>
</dbReference>
<dbReference type="EMBL" id="QDKP01000049">
    <property type="protein sequence ID" value="PVM77554.1"/>
    <property type="molecule type" value="Genomic_DNA"/>
</dbReference>
<dbReference type="Gene3D" id="3.40.710.10">
    <property type="entry name" value="DD-peptidase/beta-lactamase superfamily"/>
    <property type="match status" value="1"/>
</dbReference>
<dbReference type="InterPro" id="IPR001466">
    <property type="entry name" value="Beta-lactam-related"/>
</dbReference>
<name>A0A2T9J7M6_9CAUL</name>
<evidence type="ECO:0000259" key="1">
    <source>
        <dbReference type="Pfam" id="PF00144"/>
    </source>
</evidence>
<dbReference type="InterPro" id="IPR050789">
    <property type="entry name" value="Diverse_Enzym_Activities"/>
</dbReference>
<reference evidence="2 3" key="1">
    <citation type="submission" date="2018-04" db="EMBL/GenBank/DDBJ databases">
        <title>The genome sequence of Caulobacter sp. 736.</title>
        <authorList>
            <person name="Gao J."/>
            <person name="Sun J."/>
        </authorList>
    </citation>
    <scope>NUCLEOTIDE SEQUENCE [LARGE SCALE GENOMIC DNA]</scope>
    <source>
        <strain evidence="2 3">736</strain>
    </source>
</reference>
<dbReference type="Pfam" id="PF00144">
    <property type="entry name" value="Beta-lactamase"/>
    <property type="match status" value="1"/>
</dbReference>
<organism evidence="2 3">
    <name type="scientific">Caulobacter radicis</name>
    <dbReference type="NCBI Taxonomy" id="2172650"/>
    <lineage>
        <taxon>Bacteria</taxon>
        <taxon>Pseudomonadati</taxon>
        <taxon>Pseudomonadota</taxon>
        <taxon>Alphaproteobacteria</taxon>
        <taxon>Caulobacterales</taxon>
        <taxon>Caulobacteraceae</taxon>
        <taxon>Caulobacter</taxon>
    </lineage>
</organism>
<proteinExistence type="predicted"/>
<protein>
    <submittedName>
        <fullName evidence="2">Beta-lactamase</fullName>
    </submittedName>
</protein>
<dbReference type="InterPro" id="IPR006311">
    <property type="entry name" value="TAT_signal"/>
</dbReference>
<gene>
    <name evidence="2" type="ORF">DDF65_16660</name>
</gene>